<feature type="domain" description="Zn(2)-C6 fungal-type" evidence="3">
    <location>
        <begin position="40"/>
        <end position="70"/>
    </location>
</feature>
<feature type="region of interest" description="Disordered" evidence="2">
    <location>
        <begin position="1"/>
        <end position="28"/>
    </location>
</feature>
<dbReference type="PROSITE" id="PS50048">
    <property type="entry name" value="ZN2_CY6_FUNGAL_2"/>
    <property type="match status" value="1"/>
</dbReference>
<keyword evidence="1" id="KW-0539">Nucleus</keyword>
<evidence type="ECO:0000256" key="1">
    <source>
        <dbReference type="ARBA" id="ARBA00023242"/>
    </source>
</evidence>
<dbReference type="PROSITE" id="PS00463">
    <property type="entry name" value="ZN2_CY6_FUNGAL_1"/>
    <property type="match status" value="1"/>
</dbReference>
<dbReference type="Gene3D" id="4.10.240.10">
    <property type="entry name" value="Zn(2)-C6 fungal-type DNA-binding domain"/>
    <property type="match status" value="1"/>
</dbReference>
<dbReference type="SUPFAM" id="SSF57701">
    <property type="entry name" value="Zn2/Cys6 DNA-binding domain"/>
    <property type="match status" value="1"/>
</dbReference>
<dbReference type="CDD" id="cd00067">
    <property type="entry name" value="GAL4"/>
    <property type="match status" value="1"/>
</dbReference>
<reference evidence="4" key="2">
    <citation type="submission" date="2012-05" db="EMBL/GenBank/DDBJ databases">
        <title>Annotation of the Genome Sequence of Fusarium oxysporum HDV247.</title>
        <authorList>
            <consortium name="The Broad Institute Genomics Platform"/>
            <person name="Ma L.-J."/>
            <person name="Corby-Kistler H."/>
            <person name="Broz K."/>
            <person name="Gale L.R."/>
            <person name="Jonkers W."/>
            <person name="O'Donnell K."/>
            <person name="Ploetz R."/>
            <person name="Steinberg C."/>
            <person name="Schwartz D.C."/>
            <person name="VanEtten H."/>
            <person name="Zhou S."/>
            <person name="Young S.K."/>
            <person name="Zeng Q."/>
            <person name="Gargeya S."/>
            <person name="Fitzgerald M."/>
            <person name="Abouelleil A."/>
            <person name="Alvarado L."/>
            <person name="Chapman S.B."/>
            <person name="Gainer-Dewar J."/>
            <person name="Goldberg J."/>
            <person name="Griggs A."/>
            <person name="Gujja S."/>
            <person name="Hansen M."/>
            <person name="Howarth C."/>
            <person name="Imamovic A."/>
            <person name="Ireland A."/>
            <person name="Larimer J."/>
            <person name="McCowan C."/>
            <person name="Murphy C."/>
            <person name="Pearson M."/>
            <person name="Poon T.W."/>
            <person name="Priest M."/>
            <person name="Roberts A."/>
            <person name="Saif S."/>
            <person name="Shea T."/>
            <person name="Sykes S."/>
            <person name="Wortman J."/>
            <person name="Nusbaum C."/>
            <person name="Birren B."/>
        </authorList>
    </citation>
    <scope>NUCLEOTIDE SEQUENCE</scope>
    <source>
        <strain evidence="4">HDV247</strain>
    </source>
</reference>
<evidence type="ECO:0000313" key="4">
    <source>
        <dbReference type="EMBL" id="EXA29904.1"/>
    </source>
</evidence>
<gene>
    <name evidence="4" type="ORF">FOVG_18656</name>
</gene>
<dbReference type="Pfam" id="PF00172">
    <property type="entry name" value="Zn_clus"/>
    <property type="match status" value="1"/>
</dbReference>
<dbReference type="OrthoDB" id="2943660at2759"/>
<dbReference type="InterPro" id="IPR036864">
    <property type="entry name" value="Zn2-C6_fun-type_DNA-bd_sf"/>
</dbReference>
<dbReference type="GO" id="GO:0008270">
    <property type="term" value="F:zinc ion binding"/>
    <property type="evidence" value="ECO:0007669"/>
    <property type="project" value="InterPro"/>
</dbReference>
<evidence type="ECO:0000256" key="2">
    <source>
        <dbReference type="SAM" id="MobiDB-lite"/>
    </source>
</evidence>
<dbReference type="SMART" id="SM00066">
    <property type="entry name" value="GAL4"/>
    <property type="match status" value="1"/>
</dbReference>
<dbReference type="PANTHER" id="PTHR47256">
    <property type="entry name" value="ZN(II)2CYS6 TRANSCRIPTION FACTOR (EUROFUNG)-RELATED"/>
    <property type="match status" value="1"/>
</dbReference>
<sequence>MSGFSQYRQRPLLPAVQPQTPAPTPQNIFPRPSRTCVAIACEGCRKRKTRCSGSRPRCTRCTLADSECTYASPTNDIELRRQFRRLQTEKAAYQRLIDTLRSRDPREANLILDLLRQNTSVQDVLRQIKHGDMLCELSTGPEASIVTTSITPAQVLDPRSWATQDGYRRPKRQVSD</sequence>
<organism evidence="4">
    <name type="scientific">Fusarium oxysporum f. sp. pisi HDV247</name>
    <dbReference type="NCBI Taxonomy" id="1080344"/>
    <lineage>
        <taxon>Eukaryota</taxon>
        <taxon>Fungi</taxon>
        <taxon>Dikarya</taxon>
        <taxon>Ascomycota</taxon>
        <taxon>Pezizomycotina</taxon>
        <taxon>Sordariomycetes</taxon>
        <taxon>Hypocreomycetidae</taxon>
        <taxon>Hypocreales</taxon>
        <taxon>Nectriaceae</taxon>
        <taxon>Fusarium</taxon>
        <taxon>Fusarium oxysporum species complex</taxon>
    </lineage>
</organism>
<dbReference type="InterPro" id="IPR053187">
    <property type="entry name" value="Notoamide_regulator"/>
</dbReference>
<reference evidence="4" key="1">
    <citation type="submission" date="2011-10" db="EMBL/GenBank/DDBJ databases">
        <title>The Genome Sequence of Fusarium oxysporum HDV247.</title>
        <authorList>
            <consortium name="The Broad Institute Genome Sequencing Platform"/>
            <person name="Ma L.-J."/>
            <person name="Gale L.R."/>
            <person name="Schwartz D.C."/>
            <person name="Zhou S."/>
            <person name="Corby-Kistler H."/>
            <person name="Young S.K."/>
            <person name="Zeng Q."/>
            <person name="Gargeya S."/>
            <person name="Fitzgerald M."/>
            <person name="Haas B."/>
            <person name="Abouelleil A."/>
            <person name="Alvarado L."/>
            <person name="Arachchi H.M."/>
            <person name="Berlin A."/>
            <person name="Brown A."/>
            <person name="Chapman S.B."/>
            <person name="Chen Z."/>
            <person name="Dunbar C."/>
            <person name="Freedman E."/>
            <person name="Gearin G."/>
            <person name="Goldberg J."/>
            <person name="Griggs A."/>
            <person name="Gujja S."/>
            <person name="Heiman D."/>
            <person name="Howarth C."/>
            <person name="Larson L."/>
            <person name="Lui A."/>
            <person name="MacDonald P.J.P."/>
            <person name="Montmayeur A."/>
            <person name="Murphy C."/>
            <person name="Neiman D."/>
            <person name="Pearson M."/>
            <person name="Priest M."/>
            <person name="Roberts A."/>
            <person name="Saif S."/>
            <person name="Shea T."/>
            <person name="Shenoy N."/>
            <person name="Sisk P."/>
            <person name="Stolte C."/>
            <person name="Sykes S."/>
            <person name="Wortman J."/>
            <person name="Nusbaum C."/>
            <person name="Birren B."/>
        </authorList>
    </citation>
    <scope>NUCLEOTIDE SEQUENCE [LARGE SCALE GENOMIC DNA]</scope>
    <source>
        <strain evidence="4">HDV247</strain>
    </source>
</reference>
<protein>
    <recommendedName>
        <fullName evidence="3">Zn(2)-C6 fungal-type domain-containing protein</fullName>
    </recommendedName>
</protein>
<proteinExistence type="predicted"/>
<accession>W9NB81</accession>
<dbReference type="EMBL" id="JH651079">
    <property type="protein sequence ID" value="EXA29904.1"/>
    <property type="molecule type" value="Genomic_DNA"/>
</dbReference>
<name>W9NB81_FUSOX</name>
<dbReference type="Proteomes" id="UP000030751">
    <property type="component" value="Unassembled WGS sequence"/>
</dbReference>
<dbReference type="GO" id="GO:0000981">
    <property type="term" value="F:DNA-binding transcription factor activity, RNA polymerase II-specific"/>
    <property type="evidence" value="ECO:0007669"/>
    <property type="project" value="InterPro"/>
</dbReference>
<dbReference type="HOGENOM" id="CLU_1525205_0_0_1"/>
<dbReference type="AlphaFoldDB" id="W9NB81"/>
<evidence type="ECO:0000259" key="3">
    <source>
        <dbReference type="PROSITE" id="PS50048"/>
    </source>
</evidence>
<dbReference type="PANTHER" id="PTHR47256:SF1">
    <property type="entry name" value="ZN(II)2CYS6 TRANSCRIPTION FACTOR (EUROFUNG)"/>
    <property type="match status" value="1"/>
</dbReference>
<dbReference type="InterPro" id="IPR001138">
    <property type="entry name" value="Zn2Cys6_DnaBD"/>
</dbReference>